<sequence>MATAAPTVPGAPGTAIETPIINAPGPTESNDPFAAQREGGNDPFASGQKGPDEALDLEEGSQGLSPVQAGTKVRRQSKEWDASKVPPSQFQKRKGSVYATPSSRDSHTSSGDRDKAYFEKLKEKGWNILKKK</sequence>
<name>A0A9P4TXL8_9PEZI</name>
<gene>
    <name evidence="2" type="ORF">EJ08DRAFT_698768</name>
</gene>
<accession>A0A9P4TXL8</accession>
<dbReference type="EMBL" id="MU007051">
    <property type="protein sequence ID" value="KAF2428978.1"/>
    <property type="molecule type" value="Genomic_DNA"/>
</dbReference>
<feature type="compositionally biased region" description="Low complexity" evidence="1">
    <location>
        <begin position="1"/>
        <end position="15"/>
    </location>
</feature>
<dbReference type="AlphaFoldDB" id="A0A9P4TXL8"/>
<proteinExistence type="predicted"/>
<feature type="region of interest" description="Disordered" evidence="1">
    <location>
        <begin position="1"/>
        <end position="115"/>
    </location>
</feature>
<feature type="compositionally biased region" description="Basic and acidic residues" evidence="1">
    <location>
        <begin position="104"/>
        <end position="115"/>
    </location>
</feature>
<evidence type="ECO:0000313" key="2">
    <source>
        <dbReference type="EMBL" id="KAF2428978.1"/>
    </source>
</evidence>
<keyword evidence="3" id="KW-1185">Reference proteome</keyword>
<evidence type="ECO:0000256" key="1">
    <source>
        <dbReference type="SAM" id="MobiDB-lite"/>
    </source>
</evidence>
<dbReference type="OrthoDB" id="5395727at2759"/>
<comment type="caution">
    <text evidence="2">The sequence shown here is derived from an EMBL/GenBank/DDBJ whole genome shotgun (WGS) entry which is preliminary data.</text>
</comment>
<protein>
    <submittedName>
        <fullName evidence="2">Uncharacterized protein</fullName>
    </submittedName>
</protein>
<evidence type="ECO:0000313" key="3">
    <source>
        <dbReference type="Proteomes" id="UP000800235"/>
    </source>
</evidence>
<reference evidence="2" key="1">
    <citation type="journal article" date="2020" name="Stud. Mycol.">
        <title>101 Dothideomycetes genomes: a test case for predicting lifestyles and emergence of pathogens.</title>
        <authorList>
            <person name="Haridas S."/>
            <person name="Albert R."/>
            <person name="Binder M."/>
            <person name="Bloem J."/>
            <person name="Labutti K."/>
            <person name="Salamov A."/>
            <person name="Andreopoulos B."/>
            <person name="Baker S."/>
            <person name="Barry K."/>
            <person name="Bills G."/>
            <person name="Bluhm B."/>
            <person name="Cannon C."/>
            <person name="Castanera R."/>
            <person name="Culley D."/>
            <person name="Daum C."/>
            <person name="Ezra D."/>
            <person name="Gonzalez J."/>
            <person name="Henrissat B."/>
            <person name="Kuo A."/>
            <person name="Liang C."/>
            <person name="Lipzen A."/>
            <person name="Lutzoni F."/>
            <person name="Magnuson J."/>
            <person name="Mondo S."/>
            <person name="Nolan M."/>
            <person name="Ohm R."/>
            <person name="Pangilinan J."/>
            <person name="Park H.-J."/>
            <person name="Ramirez L."/>
            <person name="Alfaro M."/>
            <person name="Sun H."/>
            <person name="Tritt A."/>
            <person name="Yoshinaga Y."/>
            <person name="Zwiers L.-H."/>
            <person name="Turgeon B."/>
            <person name="Goodwin S."/>
            <person name="Spatafora J."/>
            <person name="Crous P."/>
            <person name="Grigoriev I."/>
        </authorList>
    </citation>
    <scope>NUCLEOTIDE SEQUENCE</scope>
    <source>
        <strain evidence="2">CBS 130266</strain>
    </source>
</reference>
<dbReference type="Proteomes" id="UP000800235">
    <property type="component" value="Unassembled WGS sequence"/>
</dbReference>
<organism evidence="2 3">
    <name type="scientific">Tothia fuscella</name>
    <dbReference type="NCBI Taxonomy" id="1048955"/>
    <lineage>
        <taxon>Eukaryota</taxon>
        <taxon>Fungi</taxon>
        <taxon>Dikarya</taxon>
        <taxon>Ascomycota</taxon>
        <taxon>Pezizomycotina</taxon>
        <taxon>Dothideomycetes</taxon>
        <taxon>Pleosporomycetidae</taxon>
        <taxon>Venturiales</taxon>
        <taxon>Cylindrosympodiaceae</taxon>
        <taxon>Tothia</taxon>
    </lineage>
</organism>